<dbReference type="Proteomes" id="UP000236598">
    <property type="component" value="Unassembled WGS sequence"/>
</dbReference>
<protein>
    <submittedName>
        <fullName evidence="2">Nitrite reductase</fullName>
    </submittedName>
</protein>
<reference evidence="2 3" key="1">
    <citation type="submission" date="2018-01" db="EMBL/GenBank/DDBJ databases">
        <title>Draft Genomic Sequencing Of Potential Extraintestinal Pathogenic Escherichia coli B8S18 Isolated From Retail Chicken Skin.</title>
        <authorList>
            <person name="Xu A."/>
            <person name="Tilman S."/>
            <person name="Wisser-Parker K."/>
            <person name="Sheen S."/>
            <person name="Sommers C."/>
        </authorList>
    </citation>
    <scope>NUCLEOTIDE SEQUENCE [LARGE SCALE GENOMIC DNA]</scope>
    <source>
        <strain evidence="2 3">B8S18Com</strain>
    </source>
</reference>
<sequence length="401" mass="45279">MSKIAYGLAGFLAFVFCLGAANGASQLEFPFWDRNYSGTIAGKQVSVDITRINNDLHGSYCYEPCNQRKMRLILRGSLQVKRLLLEERTQTLSGQWDAEVSPIEIKGVWTSADKKHHFPIALHYNKPKNDPGIDLVLVAEVNDDYDPSKAIDCNNVPVISAIKLYRDGKPIQTLYTASIGTCSIFTPQWKDVNFDGYPDLSIPQELPAGPNIPEQTWLYDPSTQRFVDAPASYQEITSPEPDAEYKQIVSHWRGSCCSHGVDVYRWKGKEVELIERGSSYLQPVLSKGKMYTCYVIPSYHDGRIFYLQERKNGHLTPTFTDVKGCEPFQLTTDIRTVIQSEKPGMKPESIEIQWQEDKASPGEFCPLVPFVEGDKLSPRLVTNKDISDICISRDEFKAMSK</sequence>
<evidence type="ECO:0000313" key="3">
    <source>
        <dbReference type="Proteomes" id="UP000236598"/>
    </source>
</evidence>
<keyword evidence="1" id="KW-0732">Signal</keyword>
<dbReference type="RefSeq" id="WP_103253568.1">
    <property type="nucleotide sequence ID" value="NZ_CAXUAK010000001.1"/>
</dbReference>
<evidence type="ECO:0000313" key="2">
    <source>
        <dbReference type="EMBL" id="PNY68013.1"/>
    </source>
</evidence>
<accession>A0A2K3TUR6</accession>
<evidence type="ECO:0000256" key="1">
    <source>
        <dbReference type="SAM" id="SignalP"/>
    </source>
</evidence>
<proteinExistence type="predicted"/>
<dbReference type="NCBIfam" id="NF047539">
    <property type="entry name" value="XAC2610_fam"/>
    <property type="match status" value="1"/>
</dbReference>
<name>A0A2K3TUR6_ECOLX</name>
<feature type="signal peptide" evidence="1">
    <location>
        <begin position="1"/>
        <end position="20"/>
    </location>
</feature>
<feature type="chain" id="PRO_5014398632" evidence="1">
    <location>
        <begin position="21"/>
        <end position="401"/>
    </location>
</feature>
<comment type="caution">
    <text evidence="2">The sequence shown here is derived from an EMBL/GenBank/DDBJ whole genome shotgun (WGS) entry which is preliminary data.</text>
</comment>
<gene>
    <name evidence="2" type="ORF">C2M16_10060</name>
</gene>
<dbReference type="InterPro" id="IPR058087">
    <property type="entry name" value="XAC2610_dom"/>
</dbReference>
<dbReference type="AlphaFoldDB" id="A0A2K3TUR6"/>
<organism evidence="2 3">
    <name type="scientific">Escherichia coli</name>
    <dbReference type="NCBI Taxonomy" id="562"/>
    <lineage>
        <taxon>Bacteria</taxon>
        <taxon>Pseudomonadati</taxon>
        <taxon>Pseudomonadota</taxon>
        <taxon>Gammaproteobacteria</taxon>
        <taxon>Enterobacterales</taxon>
        <taxon>Enterobacteriaceae</taxon>
        <taxon>Escherichia</taxon>
    </lineage>
</organism>
<dbReference type="EMBL" id="PPHQ01000007">
    <property type="protein sequence ID" value="PNY68013.1"/>
    <property type="molecule type" value="Genomic_DNA"/>
</dbReference>